<dbReference type="RefSeq" id="WP_251809323.1">
    <property type="nucleotide sequence ID" value="NZ_CP166679.1"/>
</dbReference>
<dbReference type="EMBL" id="JBHUOK010000029">
    <property type="protein sequence ID" value="MFD2789603.1"/>
    <property type="molecule type" value="Genomic_DNA"/>
</dbReference>
<dbReference type="Pfam" id="PF11751">
    <property type="entry name" value="PorP_SprF"/>
    <property type="match status" value="1"/>
</dbReference>
<feature type="compositionally biased region" description="Basic residues" evidence="1">
    <location>
        <begin position="320"/>
        <end position="334"/>
    </location>
</feature>
<reference evidence="4" key="1">
    <citation type="journal article" date="2019" name="Int. J. Syst. Evol. Microbiol.">
        <title>The Global Catalogue of Microorganisms (GCM) 10K type strain sequencing project: providing services to taxonomists for standard genome sequencing and annotation.</title>
        <authorList>
            <consortium name="The Broad Institute Genomics Platform"/>
            <consortium name="The Broad Institute Genome Sequencing Center for Infectious Disease"/>
            <person name="Wu L."/>
            <person name="Ma J."/>
        </authorList>
    </citation>
    <scope>NUCLEOTIDE SEQUENCE [LARGE SCALE GENOMIC DNA]</scope>
    <source>
        <strain evidence="4">KCTC 52924</strain>
    </source>
</reference>
<evidence type="ECO:0000256" key="2">
    <source>
        <dbReference type="SAM" id="SignalP"/>
    </source>
</evidence>
<dbReference type="NCBIfam" id="TIGR03519">
    <property type="entry name" value="T9SS_PorP_fam"/>
    <property type="match status" value="1"/>
</dbReference>
<dbReference type="Proteomes" id="UP001597532">
    <property type="component" value="Unassembled WGS sequence"/>
</dbReference>
<gene>
    <name evidence="3" type="ORF">ACFS1K_07515</name>
</gene>
<evidence type="ECO:0000313" key="3">
    <source>
        <dbReference type="EMBL" id="MFD2789603.1"/>
    </source>
</evidence>
<feature type="region of interest" description="Disordered" evidence="1">
    <location>
        <begin position="315"/>
        <end position="338"/>
    </location>
</feature>
<comment type="caution">
    <text evidence="3">The sequence shown here is derived from an EMBL/GenBank/DDBJ whole genome shotgun (WGS) entry which is preliminary data.</text>
</comment>
<protein>
    <submittedName>
        <fullName evidence="3">PorP/SprF family type IX secretion system membrane protein</fullName>
    </submittedName>
</protein>
<organism evidence="3 4">
    <name type="scientific">Arenibacter antarcticus</name>
    <dbReference type="NCBI Taxonomy" id="2040469"/>
    <lineage>
        <taxon>Bacteria</taxon>
        <taxon>Pseudomonadati</taxon>
        <taxon>Bacteroidota</taxon>
        <taxon>Flavobacteriia</taxon>
        <taxon>Flavobacteriales</taxon>
        <taxon>Flavobacteriaceae</taxon>
        <taxon>Arenibacter</taxon>
    </lineage>
</organism>
<feature type="chain" id="PRO_5045694542" evidence="2">
    <location>
        <begin position="20"/>
        <end position="498"/>
    </location>
</feature>
<name>A0ABW5VDF7_9FLAO</name>
<evidence type="ECO:0000313" key="4">
    <source>
        <dbReference type="Proteomes" id="UP001597532"/>
    </source>
</evidence>
<evidence type="ECO:0000256" key="1">
    <source>
        <dbReference type="SAM" id="MobiDB-lite"/>
    </source>
</evidence>
<keyword evidence="4" id="KW-1185">Reference proteome</keyword>
<accession>A0ABW5VDF7</accession>
<feature type="signal peptide" evidence="2">
    <location>
        <begin position="1"/>
        <end position="19"/>
    </location>
</feature>
<keyword evidence="2" id="KW-0732">Signal</keyword>
<dbReference type="InterPro" id="IPR019861">
    <property type="entry name" value="PorP/SprF_Bacteroidetes"/>
</dbReference>
<sequence length="498" mass="56737">MGTKFSVFLVILGVCFSSAQDVVLPTDFRQHNGSEFNSSLMNPVFSLDRNNPHSITFWSRYQWQNIDSDPSSWFLNYHGKINDRSSMGVGFIQHNTGVFLNTGGWLNYAHAFNLGSNMQLSFGLNVFGYNSELADKRYLSGSDIVLPQQQVSDDFILQFAPGVRLEIDDFGIGLSSDNLIDYNFTTSKTNSYADEKTFMGTLDYQFPIQLFNGLGESYLRPMVYVRSVSYGDTQVGINTLLSSSKFWVQGGYNSFYGVSGGIGGRFFKQVSLGALIEVGLDNTIKDENPSFEIVAAYSFGKQNDPKNGVEMETLEPTKRKESKKKIKKSKRKNRKAQEEELALEIQRAEAQRIKEKQENDALAEATRLKTQRRIDSIQQLEIAHARKIKADLDRIEERKKAGKKITSGHYEEVEKLESEKAGFYLVVNVYGSDRYRDIFVQSLQKKGINASYVYLPKKKHDYVYLDRYDTLSEAEAARDSKFYGKYTEIIWIFRIVGE</sequence>
<proteinExistence type="predicted"/>